<dbReference type="Proteomes" id="UP001597493">
    <property type="component" value="Unassembled WGS sequence"/>
</dbReference>
<dbReference type="Pfam" id="PF10369">
    <property type="entry name" value="ALS_ss_C"/>
    <property type="match status" value="1"/>
</dbReference>
<keyword evidence="8 10" id="KW-0808">Transferase</keyword>
<gene>
    <name evidence="10" type="primary">ilvN</name>
    <name evidence="10" type="ORF">ACFSW5_16635</name>
</gene>
<evidence type="ECO:0000256" key="8">
    <source>
        <dbReference type="RuleBase" id="RU368092"/>
    </source>
</evidence>
<feature type="domain" description="ACT" evidence="9">
    <location>
        <begin position="17"/>
        <end position="92"/>
    </location>
</feature>
<evidence type="ECO:0000256" key="5">
    <source>
        <dbReference type="ARBA" id="ARBA00022605"/>
    </source>
</evidence>
<evidence type="ECO:0000313" key="10">
    <source>
        <dbReference type="EMBL" id="MFD2661883.1"/>
    </source>
</evidence>
<evidence type="ECO:0000313" key="11">
    <source>
        <dbReference type="Proteomes" id="UP001597493"/>
    </source>
</evidence>
<keyword evidence="5 8" id="KW-0028">Amino-acid biosynthesis</keyword>
<comment type="caution">
    <text evidence="10">The sequence shown here is derived from an EMBL/GenBank/DDBJ whole genome shotgun (WGS) entry which is preliminary data.</text>
</comment>
<comment type="catalytic activity">
    <reaction evidence="7 8">
        <text>2 pyruvate + H(+) = (2S)-2-acetolactate + CO2</text>
        <dbReference type="Rhea" id="RHEA:25249"/>
        <dbReference type="ChEBI" id="CHEBI:15361"/>
        <dbReference type="ChEBI" id="CHEBI:15378"/>
        <dbReference type="ChEBI" id="CHEBI:16526"/>
        <dbReference type="ChEBI" id="CHEBI:58476"/>
        <dbReference type="EC" id="2.2.1.6"/>
    </reaction>
</comment>
<name>A0ABW5R206_9BACL</name>
<keyword evidence="11" id="KW-1185">Reference proteome</keyword>
<dbReference type="RefSeq" id="WP_379275376.1">
    <property type="nucleotide sequence ID" value="NZ_JBHUGT010000033.1"/>
</dbReference>
<dbReference type="GO" id="GO:0003984">
    <property type="term" value="F:acetolactate synthase activity"/>
    <property type="evidence" value="ECO:0007669"/>
    <property type="project" value="UniProtKB-EC"/>
</dbReference>
<evidence type="ECO:0000256" key="3">
    <source>
        <dbReference type="ARBA" id="ARBA00006341"/>
    </source>
</evidence>
<dbReference type="Gene3D" id="3.30.70.260">
    <property type="match status" value="1"/>
</dbReference>
<evidence type="ECO:0000256" key="4">
    <source>
        <dbReference type="ARBA" id="ARBA00011744"/>
    </source>
</evidence>
<dbReference type="Gene3D" id="3.30.70.1150">
    <property type="entry name" value="ACT-like. Chain A, domain 2"/>
    <property type="match status" value="1"/>
</dbReference>
<dbReference type="InterPro" id="IPR004789">
    <property type="entry name" value="Acetalactate_synth_ssu"/>
</dbReference>
<comment type="pathway">
    <text evidence="1 8">Amino-acid biosynthesis; L-isoleucine biosynthesis; L-isoleucine from 2-oxobutanoate: step 1/4.</text>
</comment>
<dbReference type="NCBIfam" id="TIGR00119">
    <property type="entry name" value="acolac_sm"/>
    <property type="match status" value="1"/>
</dbReference>
<comment type="function">
    <text evidence="8">Catalyzes the conversion of 2 pyruvate molecules into acetolactate in the first common step of the biosynthetic pathway of the branched-amino acids such as leucine, isoleucine, and valine.</text>
</comment>
<dbReference type="Pfam" id="PF22629">
    <property type="entry name" value="ACT_AHAS_ss"/>
    <property type="match status" value="1"/>
</dbReference>
<sequence length="170" mass="18431">MSNKQPGALEASREAYIFSLLVQDSPGVLQRICALLTRRGINIASIAVGRSEESGLSRITLQTTPDGRASSLQIRHQLGKLIDVLAVEPLEAESCVRRELALIKLADTNEALLLIGPHQQQGTVTLLERNNGMLLLQAAAAPERLQALLEELRPLSPLRVVRSGILAECL</sequence>
<protein>
    <recommendedName>
        <fullName evidence="8">Acetolactate synthase small subunit</fullName>
        <shortName evidence="8">AHAS</shortName>
        <shortName evidence="8">ALS</shortName>
        <ecNumber evidence="8">2.2.1.6</ecNumber>
    </recommendedName>
    <alternativeName>
        <fullName evidence="8">Acetohydroxy-acid synthase small subunit</fullName>
    </alternativeName>
</protein>
<dbReference type="InterPro" id="IPR054480">
    <property type="entry name" value="AHAS_small-like_ACT"/>
</dbReference>
<accession>A0ABW5R206</accession>
<dbReference type="PANTHER" id="PTHR30239:SF0">
    <property type="entry name" value="ACETOLACTATE SYNTHASE SMALL SUBUNIT 1, CHLOROPLASTIC"/>
    <property type="match status" value="1"/>
</dbReference>
<dbReference type="InterPro" id="IPR002912">
    <property type="entry name" value="ACT_dom"/>
</dbReference>
<dbReference type="PROSITE" id="PS51671">
    <property type="entry name" value="ACT"/>
    <property type="match status" value="1"/>
</dbReference>
<evidence type="ECO:0000256" key="2">
    <source>
        <dbReference type="ARBA" id="ARBA00005025"/>
    </source>
</evidence>
<evidence type="ECO:0000256" key="7">
    <source>
        <dbReference type="ARBA" id="ARBA00048670"/>
    </source>
</evidence>
<dbReference type="InterPro" id="IPR039557">
    <property type="entry name" value="AHAS_ACT"/>
</dbReference>
<comment type="pathway">
    <text evidence="2 8">Amino-acid biosynthesis; L-valine biosynthesis; L-valine from pyruvate: step 1/4.</text>
</comment>
<organism evidence="10 11">
    <name type="scientific">Paenibacillus thailandensis</name>
    <dbReference type="NCBI Taxonomy" id="393250"/>
    <lineage>
        <taxon>Bacteria</taxon>
        <taxon>Bacillati</taxon>
        <taxon>Bacillota</taxon>
        <taxon>Bacilli</taxon>
        <taxon>Bacillales</taxon>
        <taxon>Paenibacillaceae</taxon>
        <taxon>Paenibacillus</taxon>
    </lineage>
</organism>
<dbReference type="EMBL" id="JBHUMY010000019">
    <property type="protein sequence ID" value="MFD2661883.1"/>
    <property type="molecule type" value="Genomic_DNA"/>
</dbReference>
<evidence type="ECO:0000256" key="1">
    <source>
        <dbReference type="ARBA" id="ARBA00004974"/>
    </source>
</evidence>
<evidence type="ECO:0000259" key="9">
    <source>
        <dbReference type="PROSITE" id="PS51671"/>
    </source>
</evidence>
<dbReference type="EC" id="2.2.1.6" evidence="8"/>
<dbReference type="InterPro" id="IPR027271">
    <property type="entry name" value="Acetolactate_synth/TF_NikR_C"/>
</dbReference>
<reference evidence="11" key="1">
    <citation type="journal article" date="2019" name="Int. J. Syst. Evol. Microbiol.">
        <title>The Global Catalogue of Microorganisms (GCM) 10K type strain sequencing project: providing services to taxonomists for standard genome sequencing and annotation.</title>
        <authorList>
            <consortium name="The Broad Institute Genomics Platform"/>
            <consortium name="The Broad Institute Genome Sequencing Center for Infectious Disease"/>
            <person name="Wu L."/>
            <person name="Ma J."/>
        </authorList>
    </citation>
    <scope>NUCLEOTIDE SEQUENCE [LARGE SCALE GENOMIC DNA]</scope>
    <source>
        <strain evidence="11">TISTR 1827</strain>
    </source>
</reference>
<proteinExistence type="inferred from homology"/>
<dbReference type="SUPFAM" id="SSF55021">
    <property type="entry name" value="ACT-like"/>
    <property type="match status" value="2"/>
</dbReference>
<dbReference type="InterPro" id="IPR019455">
    <property type="entry name" value="Acetolactate_synth_ssu_C"/>
</dbReference>
<dbReference type="InterPro" id="IPR045865">
    <property type="entry name" value="ACT-like_dom_sf"/>
</dbReference>
<dbReference type="CDD" id="cd04878">
    <property type="entry name" value="ACT_AHAS"/>
    <property type="match status" value="1"/>
</dbReference>
<comment type="subunit">
    <text evidence="4 8">Dimer of large and small chains.</text>
</comment>
<dbReference type="PANTHER" id="PTHR30239">
    <property type="entry name" value="ACETOLACTATE SYNTHASE SMALL SUBUNIT"/>
    <property type="match status" value="1"/>
</dbReference>
<comment type="similarity">
    <text evidence="3 8">Belongs to the acetolactate synthase small subunit family.</text>
</comment>
<keyword evidence="6 8" id="KW-0100">Branched-chain amino acid biosynthesis</keyword>
<evidence type="ECO:0000256" key="6">
    <source>
        <dbReference type="ARBA" id="ARBA00023304"/>
    </source>
</evidence>